<dbReference type="SUPFAM" id="SSF52058">
    <property type="entry name" value="L domain-like"/>
    <property type="match status" value="1"/>
</dbReference>
<dbReference type="PROSITE" id="PS51450">
    <property type="entry name" value="LRR"/>
    <property type="match status" value="1"/>
</dbReference>
<dbReference type="PANTHER" id="PTHR24369:SF210">
    <property type="entry name" value="CHAOPTIN-RELATED"/>
    <property type="match status" value="1"/>
</dbReference>
<keyword evidence="5" id="KW-1185">Reference proteome</keyword>
<evidence type="ECO:0000313" key="4">
    <source>
        <dbReference type="EMBL" id="KAH3870031.1"/>
    </source>
</evidence>
<comment type="caution">
    <text evidence="4">The sequence shown here is derived from an EMBL/GenBank/DDBJ whole genome shotgun (WGS) entry which is preliminary data.</text>
</comment>
<dbReference type="InterPro" id="IPR050541">
    <property type="entry name" value="LRR_TM_domain-containing"/>
</dbReference>
<evidence type="ECO:0000256" key="1">
    <source>
        <dbReference type="ARBA" id="ARBA00022614"/>
    </source>
</evidence>
<reference evidence="4" key="1">
    <citation type="journal article" date="2019" name="bioRxiv">
        <title>The Genome of the Zebra Mussel, Dreissena polymorpha: A Resource for Invasive Species Research.</title>
        <authorList>
            <person name="McCartney M.A."/>
            <person name="Auch B."/>
            <person name="Kono T."/>
            <person name="Mallez S."/>
            <person name="Zhang Y."/>
            <person name="Obille A."/>
            <person name="Becker A."/>
            <person name="Abrahante J.E."/>
            <person name="Garbe J."/>
            <person name="Badalamenti J.P."/>
            <person name="Herman A."/>
            <person name="Mangelson H."/>
            <person name="Liachko I."/>
            <person name="Sullivan S."/>
            <person name="Sone E.D."/>
            <person name="Koren S."/>
            <person name="Silverstein K.A.T."/>
            <person name="Beckman K.B."/>
            <person name="Gohl D.M."/>
        </authorList>
    </citation>
    <scope>NUCLEOTIDE SEQUENCE</scope>
    <source>
        <strain evidence="4">Duluth1</strain>
        <tissue evidence="4">Whole animal</tissue>
    </source>
</reference>
<keyword evidence="1" id="KW-0433">Leucine-rich repeat</keyword>
<sequence>MLLSSLCHPIQTFLLSGGDVCFGICNCVEDDMGWNLNTIYETKVKLVRCDARDLRSIPNFAIQNLPTGFYPGGNNFSVDLHSNYIQTVPDKAFGDLPKLSSLDLFGIILNDNKISSLSDSAFLGLENTRVVLDLEHNNLTTIPQALRILRKIEVLGLHDNPIMTLDASMIQHISPVLFFSLNLTLYNSWPVELNNLRVKYVYLYGYSGKSFQNFDVNGIGQRGIELEIEGMNNVDLSGVICNNKINVSKLWVYENYNIDIRPFERCSHGKVMQNITLFMLNNLNVSMVPNFVHTMSKLESLALTDNNITEINANDFRGLTELTELYLTNNRITTIHLHAFDTNTKLRGLQLIANMLTNFPNSVVNLNLEWLGMDDIDCTCSSLQNLKQVNATFAYDVRCLYAPSLPYTPLVKDALAACP</sequence>
<reference evidence="4" key="2">
    <citation type="submission" date="2020-11" db="EMBL/GenBank/DDBJ databases">
        <authorList>
            <person name="McCartney M.A."/>
            <person name="Auch B."/>
            <person name="Kono T."/>
            <person name="Mallez S."/>
            <person name="Becker A."/>
            <person name="Gohl D.M."/>
            <person name="Silverstein K.A.T."/>
            <person name="Koren S."/>
            <person name="Bechman K.B."/>
            <person name="Herman A."/>
            <person name="Abrahante J.E."/>
            <person name="Garbe J."/>
        </authorList>
    </citation>
    <scope>NUCLEOTIDE SEQUENCE</scope>
    <source>
        <strain evidence="4">Duluth1</strain>
        <tissue evidence="4">Whole animal</tissue>
    </source>
</reference>
<dbReference type="SMART" id="SM00369">
    <property type="entry name" value="LRR_TYP"/>
    <property type="match status" value="6"/>
</dbReference>
<dbReference type="Proteomes" id="UP000828390">
    <property type="component" value="Unassembled WGS sequence"/>
</dbReference>
<organism evidence="4 5">
    <name type="scientific">Dreissena polymorpha</name>
    <name type="common">Zebra mussel</name>
    <name type="synonym">Mytilus polymorpha</name>
    <dbReference type="NCBI Taxonomy" id="45954"/>
    <lineage>
        <taxon>Eukaryota</taxon>
        <taxon>Metazoa</taxon>
        <taxon>Spiralia</taxon>
        <taxon>Lophotrochozoa</taxon>
        <taxon>Mollusca</taxon>
        <taxon>Bivalvia</taxon>
        <taxon>Autobranchia</taxon>
        <taxon>Heteroconchia</taxon>
        <taxon>Euheterodonta</taxon>
        <taxon>Imparidentia</taxon>
        <taxon>Neoheterodontei</taxon>
        <taxon>Myida</taxon>
        <taxon>Dreissenoidea</taxon>
        <taxon>Dreissenidae</taxon>
        <taxon>Dreissena</taxon>
    </lineage>
</organism>
<dbReference type="Gene3D" id="3.80.10.10">
    <property type="entry name" value="Ribonuclease Inhibitor"/>
    <property type="match status" value="2"/>
</dbReference>
<proteinExistence type="predicted"/>
<protein>
    <submittedName>
        <fullName evidence="4">Uncharacterized protein</fullName>
    </submittedName>
</protein>
<dbReference type="InterPro" id="IPR003591">
    <property type="entry name" value="Leu-rich_rpt_typical-subtyp"/>
</dbReference>
<dbReference type="InterPro" id="IPR032675">
    <property type="entry name" value="LRR_dom_sf"/>
</dbReference>
<dbReference type="InterPro" id="IPR001611">
    <property type="entry name" value="Leu-rich_rpt"/>
</dbReference>
<dbReference type="PANTHER" id="PTHR24369">
    <property type="entry name" value="ANTIGEN BSP, PUTATIVE-RELATED"/>
    <property type="match status" value="1"/>
</dbReference>
<dbReference type="AlphaFoldDB" id="A0A9D4RIN6"/>
<name>A0A9D4RIN6_DREPO</name>
<evidence type="ECO:0000256" key="3">
    <source>
        <dbReference type="ARBA" id="ARBA00022737"/>
    </source>
</evidence>
<accession>A0A9D4RIN6</accession>
<evidence type="ECO:0000256" key="2">
    <source>
        <dbReference type="ARBA" id="ARBA00022729"/>
    </source>
</evidence>
<dbReference type="GO" id="GO:0005886">
    <property type="term" value="C:plasma membrane"/>
    <property type="evidence" value="ECO:0007669"/>
    <property type="project" value="TreeGrafter"/>
</dbReference>
<evidence type="ECO:0000313" key="5">
    <source>
        <dbReference type="Proteomes" id="UP000828390"/>
    </source>
</evidence>
<dbReference type="Pfam" id="PF13855">
    <property type="entry name" value="LRR_8"/>
    <property type="match status" value="2"/>
</dbReference>
<dbReference type="EMBL" id="JAIWYP010000002">
    <property type="protein sequence ID" value="KAH3870031.1"/>
    <property type="molecule type" value="Genomic_DNA"/>
</dbReference>
<keyword evidence="3" id="KW-0677">Repeat</keyword>
<keyword evidence="2" id="KW-0732">Signal</keyword>
<gene>
    <name evidence="4" type="ORF">DPMN_033210</name>
</gene>